<keyword evidence="5" id="KW-0547">Nucleotide-binding</keyword>
<comment type="caution">
    <text evidence="13">The sequence shown here is derived from an EMBL/GenBank/DDBJ whole genome shotgun (WGS) entry which is preliminary data.</text>
</comment>
<feature type="transmembrane region" description="Helical" evidence="10">
    <location>
        <begin position="91"/>
        <end position="110"/>
    </location>
</feature>
<comment type="similarity">
    <text evidence="2">Belongs to the ABC transporter superfamily. ABCC family. Conjugate transporter (TC 3.A.1.208) subfamily.</text>
</comment>
<evidence type="ECO:0000256" key="4">
    <source>
        <dbReference type="ARBA" id="ARBA00022692"/>
    </source>
</evidence>
<dbReference type="Gene3D" id="1.20.1560.10">
    <property type="entry name" value="ABC transporter type 1, transmembrane domain"/>
    <property type="match status" value="2"/>
</dbReference>
<dbReference type="Gene3D" id="3.40.50.300">
    <property type="entry name" value="P-loop containing nucleotide triphosphate hydrolases"/>
    <property type="match status" value="2"/>
</dbReference>
<dbReference type="CDD" id="cd18579">
    <property type="entry name" value="ABC_6TM_ABCC_D1"/>
    <property type="match status" value="1"/>
</dbReference>
<feature type="compositionally biased region" description="Basic and acidic residues" evidence="9">
    <location>
        <begin position="704"/>
        <end position="715"/>
    </location>
</feature>
<reference evidence="13 14" key="1">
    <citation type="submission" date="2022-05" db="EMBL/GenBank/DDBJ databases">
        <authorList>
            <consortium name="Genoscope - CEA"/>
            <person name="William W."/>
        </authorList>
    </citation>
    <scope>NUCLEOTIDE SEQUENCE [LARGE SCALE GENOMIC DNA]</scope>
</reference>
<feature type="domain" description="ABC transporter" evidence="11">
    <location>
        <begin position="1066"/>
        <end position="1299"/>
    </location>
</feature>
<evidence type="ECO:0000313" key="14">
    <source>
        <dbReference type="Proteomes" id="UP001159427"/>
    </source>
</evidence>
<name>A0ABN8RAE1_9CNID</name>
<keyword evidence="7 10" id="KW-1133">Transmembrane helix</keyword>
<evidence type="ECO:0000259" key="12">
    <source>
        <dbReference type="PROSITE" id="PS50929"/>
    </source>
</evidence>
<evidence type="ECO:0000256" key="7">
    <source>
        <dbReference type="ARBA" id="ARBA00022989"/>
    </source>
</evidence>
<dbReference type="InterPro" id="IPR050173">
    <property type="entry name" value="ABC_transporter_C-like"/>
</dbReference>
<feature type="transmembrane region" description="Helical" evidence="10">
    <location>
        <begin position="749"/>
        <end position="770"/>
    </location>
</feature>
<dbReference type="Proteomes" id="UP001159427">
    <property type="component" value="Unassembled WGS sequence"/>
</dbReference>
<evidence type="ECO:0008006" key="15">
    <source>
        <dbReference type="Google" id="ProtNLM"/>
    </source>
</evidence>
<dbReference type="InterPro" id="IPR044746">
    <property type="entry name" value="ABCC_6TM_D1"/>
</dbReference>
<accession>A0ABN8RAE1</accession>
<dbReference type="InterPro" id="IPR003593">
    <property type="entry name" value="AAA+_ATPase"/>
</dbReference>
<dbReference type="PROSITE" id="PS50893">
    <property type="entry name" value="ABC_TRANSPORTER_2"/>
    <property type="match status" value="2"/>
</dbReference>
<evidence type="ECO:0000259" key="11">
    <source>
        <dbReference type="PROSITE" id="PS50893"/>
    </source>
</evidence>
<dbReference type="InterPro" id="IPR027417">
    <property type="entry name" value="P-loop_NTPase"/>
</dbReference>
<dbReference type="PANTHER" id="PTHR24223">
    <property type="entry name" value="ATP-BINDING CASSETTE SUB-FAMILY C"/>
    <property type="match status" value="1"/>
</dbReference>
<protein>
    <recommendedName>
        <fullName evidence="15">Multidrug resistance-associated protein 4</fullName>
    </recommendedName>
</protein>
<dbReference type="InterPro" id="IPR003439">
    <property type="entry name" value="ABC_transporter-like_ATP-bd"/>
</dbReference>
<feature type="transmembrane region" description="Helical" evidence="10">
    <location>
        <begin position="247"/>
        <end position="273"/>
    </location>
</feature>
<feature type="transmembrane region" description="Helical" evidence="10">
    <location>
        <begin position="790"/>
        <end position="812"/>
    </location>
</feature>
<dbReference type="SUPFAM" id="SSF90123">
    <property type="entry name" value="ABC transporter transmembrane region"/>
    <property type="match status" value="2"/>
</dbReference>
<evidence type="ECO:0000256" key="8">
    <source>
        <dbReference type="ARBA" id="ARBA00023136"/>
    </source>
</evidence>
<evidence type="ECO:0000256" key="6">
    <source>
        <dbReference type="ARBA" id="ARBA00022840"/>
    </source>
</evidence>
<feature type="domain" description="ABC transporter" evidence="11">
    <location>
        <begin position="458"/>
        <end position="681"/>
    </location>
</feature>
<feature type="domain" description="ABC transmembrane type-1" evidence="12">
    <location>
        <begin position="116"/>
        <end position="383"/>
    </location>
</feature>
<organism evidence="13 14">
    <name type="scientific">Porites evermanni</name>
    <dbReference type="NCBI Taxonomy" id="104178"/>
    <lineage>
        <taxon>Eukaryota</taxon>
        <taxon>Metazoa</taxon>
        <taxon>Cnidaria</taxon>
        <taxon>Anthozoa</taxon>
        <taxon>Hexacorallia</taxon>
        <taxon>Scleractinia</taxon>
        <taxon>Fungiina</taxon>
        <taxon>Poritidae</taxon>
        <taxon>Porites</taxon>
    </lineage>
</organism>
<dbReference type="Pfam" id="PF00664">
    <property type="entry name" value="ABC_membrane"/>
    <property type="match status" value="2"/>
</dbReference>
<feature type="transmembrane region" description="Helical" evidence="10">
    <location>
        <begin position="979"/>
        <end position="998"/>
    </location>
</feature>
<dbReference type="InterPro" id="IPR017871">
    <property type="entry name" value="ABC_transporter-like_CS"/>
</dbReference>
<evidence type="ECO:0000313" key="13">
    <source>
        <dbReference type="EMBL" id="CAH3175276.1"/>
    </source>
</evidence>
<keyword evidence="8 10" id="KW-0472">Membrane</keyword>
<feature type="transmembrane region" description="Helical" evidence="10">
    <location>
        <begin position="889"/>
        <end position="910"/>
    </location>
</feature>
<dbReference type="InterPro" id="IPR011527">
    <property type="entry name" value="ABC1_TM_dom"/>
</dbReference>
<dbReference type="SMART" id="SM00382">
    <property type="entry name" value="AAA"/>
    <property type="match status" value="2"/>
</dbReference>
<evidence type="ECO:0000256" key="5">
    <source>
        <dbReference type="ARBA" id="ARBA00022741"/>
    </source>
</evidence>
<evidence type="ECO:0000256" key="10">
    <source>
        <dbReference type="SAM" id="Phobius"/>
    </source>
</evidence>
<feature type="region of interest" description="Disordered" evidence="9">
    <location>
        <begin position="426"/>
        <end position="455"/>
    </location>
</feature>
<evidence type="ECO:0000256" key="2">
    <source>
        <dbReference type="ARBA" id="ARBA00009726"/>
    </source>
</evidence>
<evidence type="ECO:0000256" key="9">
    <source>
        <dbReference type="SAM" id="MobiDB-lite"/>
    </source>
</evidence>
<dbReference type="Pfam" id="PF00005">
    <property type="entry name" value="ABC_tran"/>
    <property type="match status" value="2"/>
</dbReference>
<dbReference type="SUPFAM" id="SSF52540">
    <property type="entry name" value="P-loop containing nucleoside triphosphate hydrolases"/>
    <property type="match status" value="2"/>
</dbReference>
<gene>
    <name evidence="13" type="ORF">PEVE_00010082</name>
</gene>
<sequence>MVKNEYEKLKPDDDEKEEVNPVLNANIFSRLTIWWMNKIFVTGNKRPLEEDDLFPLLEGDKSEVLTEKLQKEWEKELNKRHQGKRPRFWKALMRVCPWYEYFTIIALVLTDMANRMTLPVLLGFLISYLMGIRQLDVSFKYILPTFICITSLGRNLAQHHYQNRSALLGMRFRAAATGILYKKVSETFYNFKLITKIKFNSIVLRMSQSKLAKITSGYVINLVSNDIQRLDLATQNLFASLRSPFDLVILGILLWVLIGWQAVTGLAFALILIPYEAEMTGWVAKLRMRAARVTDKRLGVMNEIISGIRAVKMYAWELPYRDAVRAITRSEISILRKIYNILSTFASLQHTYDSVICLIAFITLIFTGIRLTPFNVFTMVGLLSENRRSLVYGLTDGMQLIADCFASLERIEGFLLIEELYENGKEDKEREEKPGKEDSEERKEEAEEEEESSKKPFLKASNITCHWNGKNESPVLNDVSIEAKEGKLVLVTGPVGAGKSSLLLALLDELPPSSGNIERSGRIVYVPQTAWVYSGTLRENILFNQKFDQEKYDRTIEACDLKKDIAMLPERDNTVLGERGASLSGGQRARVNLARAVYSDADIYLLDDPLSAVDAKVGKHIFEKCINGLLSNKVRVLVTHQLQYMKSADHIVILDNGIVVKEGEYEAMKEAGLDFETLEKEFDQGQEKYHEIEGGKLTVTTDQENSKRKERRESDCSEGAAKGLVTSQEDRIVGTISARLYWRYFRSGLHGILLMFLLLLFLIAQASIISPNLWLVHLTRMKWVEQKHKLNLIIYGSLVGGALFLAVLRGLLYYCTTLRCSDNLHDRMVISILQSPVFFFDTNPSGRILNRFSKDIGIVDEFLPPTSLLAIQYILQTLASVCVTCSTNYWAIIGVIPMVTGFFAINRYYLKTSREIKRMEAISQSPVLAHLADTLEGIIIIRTYHMEEKFIKAFNEVQDRRSQIWFLVPHSARWMGIRLDFVCTLFVACATFTGVFTTTDAGTLGLSLVYAISTVGQLQFAMRQTADVENMMTAVERVITYTELPKEPAYDITNTPPAEWPQEGGLRFENLSLKYYEGGPQVLKNISININPREKVGVAGRTGAGKSSLVSALFRMPEPGGKIYIDDLALGELNVQSTRPVISVITQNPTLFSGPLRINLDPFSRFSDTEIWSVLEQVQMKSKIQELPGELYYELSESGNNFGVGERQLLCLARSLLNKNKIIVMDEATANVDFSTDRRIQETIRSKFQDCTVITIAHRLNTIIDYDKVLVMDKGTVVEFDKPNVLLQDKHGVLTELFRNQQVALS</sequence>
<feature type="region of interest" description="Disordered" evidence="9">
    <location>
        <begin position="693"/>
        <end position="720"/>
    </location>
</feature>
<keyword evidence="6" id="KW-0067">ATP-binding</keyword>
<feature type="domain" description="ABC transmembrane type-1" evidence="12">
    <location>
        <begin position="756"/>
        <end position="1030"/>
    </location>
</feature>
<dbReference type="EMBL" id="CALNXI010001701">
    <property type="protein sequence ID" value="CAH3175276.1"/>
    <property type="molecule type" value="Genomic_DNA"/>
</dbReference>
<comment type="subcellular location">
    <subcellularLocation>
        <location evidence="1">Membrane</location>
        <topology evidence="1">Multi-pass membrane protein</topology>
    </subcellularLocation>
</comment>
<dbReference type="CDD" id="cd03250">
    <property type="entry name" value="ABCC_MRP_domain1"/>
    <property type="match status" value="1"/>
</dbReference>
<dbReference type="PROSITE" id="PS00211">
    <property type="entry name" value="ABC_TRANSPORTER_1"/>
    <property type="match status" value="1"/>
</dbReference>
<feature type="transmembrane region" description="Helical" evidence="10">
    <location>
        <begin position="116"/>
        <end position="132"/>
    </location>
</feature>
<feature type="transmembrane region" description="Helical" evidence="10">
    <location>
        <begin position="351"/>
        <end position="369"/>
    </location>
</feature>
<proteinExistence type="inferred from homology"/>
<feature type="compositionally biased region" description="Basic and acidic residues" evidence="9">
    <location>
        <begin position="426"/>
        <end position="445"/>
    </location>
</feature>
<dbReference type="PANTHER" id="PTHR24223:SF456">
    <property type="entry name" value="MULTIDRUG RESISTANCE-ASSOCIATED PROTEIN LETHAL(2)03659"/>
    <property type="match status" value="1"/>
</dbReference>
<keyword evidence="14" id="KW-1185">Reference proteome</keyword>
<keyword evidence="4 10" id="KW-0812">Transmembrane</keyword>
<dbReference type="InterPro" id="IPR036640">
    <property type="entry name" value="ABC1_TM_sf"/>
</dbReference>
<keyword evidence="3" id="KW-0813">Transport</keyword>
<evidence type="ECO:0000256" key="3">
    <source>
        <dbReference type="ARBA" id="ARBA00022448"/>
    </source>
</evidence>
<dbReference type="CDD" id="cd03244">
    <property type="entry name" value="ABCC_MRP_domain2"/>
    <property type="match status" value="1"/>
</dbReference>
<evidence type="ECO:0000256" key="1">
    <source>
        <dbReference type="ARBA" id="ARBA00004141"/>
    </source>
</evidence>
<dbReference type="PROSITE" id="PS50929">
    <property type="entry name" value="ABC_TM1F"/>
    <property type="match status" value="2"/>
</dbReference>